<dbReference type="AlphaFoldDB" id="A0A8J8MGV0"/>
<reference evidence="3" key="1">
    <citation type="submission" date="2020-07" db="EMBL/GenBank/DDBJ databases">
        <title>Vallitalea pronyensis genome.</title>
        <authorList>
            <person name="Postec A."/>
        </authorList>
    </citation>
    <scope>NUCLEOTIDE SEQUENCE</scope>
    <source>
        <strain evidence="3">FatNI3</strain>
    </source>
</reference>
<organism evidence="3 4">
    <name type="scientific">Vallitalea pronyensis</name>
    <dbReference type="NCBI Taxonomy" id="1348613"/>
    <lineage>
        <taxon>Bacteria</taxon>
        <taxon>Bacillati</taxon>
        <taxon>Bacillota</taxon>
        <taxon>Clostridia</taxon>
        <taxon>Lachnospirales</taxon>
        <taxon>Vallitaleaceae</taxon>
        <taxon>Vallitalea</taxon>
    </lineage>
</organism>
<evidence type="ECO:0000313" key="4">
    <source>
        <dbReference type="Proteomes" id="UP000683246"/>
    </source>
</evidence>
<dbReference type="InterPro" id="IPR001119">
    <property type="entry name" value="SLH_dom"/>
</dbReference>
<dbReference type="RefSeq" id="WP_212696879.1">
    <property type="nucleotide sequence ID" value="NZ_CP058649.1"/>
</dbReference>
<dbReference type="Pfam" id="PF00395">
    <property type="entry name" value="SLH"/>
    <property type="match status" value="2"/>
</dbReference>
<proteinExistence type="predicted"/>
<evidence type="ECO:0000313" key="3">
    <source>
        <dbReference type="EMBL" id="QUI21410.1"/>
    </source>
</evidence>
<keyword evidence="4" id="KW-1185">Reference proteome</keyword>
<dbReference type="EMBL" id="CP058649">
    <property type="protein sequence ID" value="QUI21410.1"/>
    <property type="molecule type" value="Genomic_DNA"/>
</dbReference>
<dbReference type="KEGG" id="vpy:HZI73_03520"/>
<evidence type="ECO:0000256" key="1">
    <source>
        <dbReference type="ARBA" id="ARBA00022737"/>
    </source>
</evidence>
<feature type="domain" description="SLH" evidence="2">
    <location>
        <begin position="433"/>
        <end position="496"/>
    </location>
</feature>
<dbReference type="PROSITE" id="PS51272">
    <property type="entry name" value="SLH"/>
    <property type="match status" value="2"/>
</dbReference>
<gene>
    <name evidence="3" type="ORF">HZI73_03520</name>
</gene>
<evidence type="ECO:0000259" key="2">
    <source>
        <dbReference type="PROSITE" id="PS51272"/>
    </source>
</evidence>
<name>A0A8J8MGV0_9FIRM</name>
<sequence>MKKTLWITCMLLAGIFITGITVKADAGDIGYFGGISEGTNLPKTIEKHVPVKPSTSKTLRYKEMVYISGEPLIFTGTIKVTKDDSDVQTKTSGSYTEKYEIDATNAETSGKLDRTIQFTTSFRVVEGHFKKQIVTDSKVTNWNEKITIGSETYTLNDDFSTFSLTTVEDVTPGVSYYNTSVYYTAQFTTNNNKEISIKNYGGIYGYSQPWSKVESGELTMEIIRDDWQMTVLLNPSLEAKKTMYYDKTIPYPISFDGTYNQRLERDASLKYRINTYHPELTEAQLENSTRIESAIQIEKLVIPAGLDFIEGHWGEEAIKELYSLEVFTETPYRGMEVEAMYRGDFVKAICIAMNIDTSKYTDMKSGDEKPIVFVDVPPEHPLYPYIMAAYDAKLINGSGARFNVAVPIQRQEAFAIYIRVIGLERLSIADQPVTPFKDDHKISDWSRKAIQAGYRLGIIQGDSAGNVNPDKWLSKVEAGKIINNLIDFLREDITESFRKLQS</sequence>
<feature type="domain" description="SLH" evidence="2">
    <location>
        <begin position="369"/>
        <end position="431"/>
    </location>
</feature>
<accession>A0A8J8MGV0</accession>
<dbReference type="Proteomes" id="UP000683246">
    <property type="component" value="Chromosome"/>
</dbReference>
<protein>
    <submittedName>
        <fullName evidence="3">S-layer homology domain-containing protein</fullName>
    </submittedName>
</protein>
<keyword evidence="1" id="KW-0677">Repeat</keyword>